<dbReference type="PROSITE" id="PS51891">
    <property type="entry name" value="CENP_V_GFA"/>
    <property type="match status" value="1"/>
</dbReference>
<sequence>MGQTHAGGCLCGALRYEVSEPPLRLTWCTCRFCQKMTGTPMNALAGFSGGAFRLVSGSPRTYTHVSEGSGKEIHLKSCPTCATTVFVELERFPGFTGVMAGTLDDPDWFDRTPENARYIFTECAQKGTLVQAGFAVYRQHATDLEGAPQDPAVYDHHHLVSS</sequence>
<dbReference type="PANTHER" id="PTHR33337">
    <property type="entry name" value="GFA DOMAIN-CONTAINING PROTEIN"/>
    <property type="match status" value="1"/>
</dbReference>
<keyword evidence="2" id="KW-0479">Metal-binding</keyword>
<organism evidence="6 7">
    <name type="scientific">Ruegeria pomeroyi</name>
    <dbReference type="NCBI Taxonomy" id="89184"/>
    <lineage>
        <taxon>Bacteria</taxon>
        <taxon>Pseudomonadati</taxon>
        <taxon>Pseudomonadota</taxon>
        <taxon>Alphaproteobacteria</taxon>
        <taxon>Rhodobacterales</taxon>
        <taxon>Roseobacteraceae</taxon>
        <taxon>Ruegeria</taxon>
    </lineage>
</organism>
<dbReference type="PANTHER" id="PTHR33337:SF40">
    <property type="entry name" value="CENP-V_GFA DOMAIN-CONTAINING PROTEIN-RELATED"/>
    <property type="match status" value="1"/>
</dbReference>
<reference evidence="6" key="1">
    <citation type="journal article" date="2021" name="Environ. Microbiol.">
        <title>Cryptic niche differentiation of novel sediment ecotypes of Rugeria pomeroyi correlates with nitrate respiration.</title>
        <authorList>
            <person name="Lin X."/>
            <person name="McNichol J."/>
            <person name="Chu X."/>
            <person name="Qian Y."/>
            <person name="Luo H."/>
        </authorList>
    </citation>
    <scope>NUCLEOTIDE SEQUENCE</scope>
    <source>
        <strain evidence="6">SZCCDBB064</strain>
    </source>
</reference>
<evidence type="ECO:0000259" key="5">
    <source>
        <dbReference type="PROSITE" id="PS51891"/>
    </source>
</evidence>
<dbReference type="GO" id="GO:0016846">
    <property type="term" value="F:carbon-sulfur lyase activity"/>
    <property type="evidence" value="ECO:0007669"/>
    <property type="project" value="InterPro"/>
</dbReference>
<evidence type="ECO:0000256" key="4">
    <source>
        <dbReference type="ARBA" id="ARBA00023239"/>
    </source>
</evidence>
<dbReference type="RefSeq" id="WP_234219141.1">
    <property type="nucleotide sequence ID" value="NZ_JAGQAF010000004.1"/>
</dbReference>
<dbReference type="InterPro" id="IPR011057">
    <property type="entry name" value="Mss4-like_sf"/>
</dbReference>
<keyword evidence="4" id="KW-0456">Lyase</keyword>
<dbReference type="Pfam" id="PF04828">
    <property type="entry name" value="GFA"/>
    <property type="match status" value="1"/>
</dbReference>
<evidence type="ECO:0000256" key="2">
    <source>
        <dbReference type="ARBA" id="ARBA00022723"/>
    </source>
</evidence>
<keyword evidence="3" id="KW-0862">Zinc</keyword>
<name>A0A9Q3WK34_9RHOB</name>
<dbReference type="EMBL" id="JAGQAF010000004">
    <property type="protein sequence ID" value="MCE8537265.1"/>
    <property type="molecule type" value="Genomic_DNA"/>
</dbReference>
<comment type="caution">
    <text evidence="6">The sequence shown here is derived from an EMBL/GenBank/DDBJ whole genome shotgun (WGS) entry which is preliminary data.</text>
</comment>
<evidence type="ECO:0000313" key="6">
    <source>
        <dbReference type="EMBL" id="MCE8537265.1"/>
    </source>
</evidence>
<dbReference type="Gene3D" id="3.90.1590.10">
    <property type="entry name" value="glutathione-dependent formaldehyde- activating enzyme (gfa)"/>
    <property type="match status" value="1"/>
</dbReference>
<dbReference type="AlphaFoldDB" id="A0A9Q3WK34"/>
<evidence type="ECO:0000313" key="7">
    <source>
        <dbReference type="Proteomes" id="UP000813672"/>
    </source>
</evidence>
<dbReference type="GO" id="GO:0046872">
    <property type="term" value="F:metal ion binding"/>
    <property type="evidence" value="ECO:0007669"/>
    <property type="project" value="UniProtKB-KW"/>
</dbReference>
<dbReference type="InterPro" id="IPR006913">
    <property type="entry name" value="CENP-V/GFA"/>
</dbReference>
<evidence type="ECO:0000256" key="3">
    <source>
        <dbReference type="ARBA" id="ARBA00022833"/>
    </source>
</evidence>
<protein>
    <submittedName>
        <fullName evidence="6">GFA family protein</fullName>
    </submittedName>
</protein>
<proteinExistence type="inferred from homology"/>
<comment type="similarity">
    <text evidence="1">Belongs to the Gfa family.</text>
</comment>
<feature type="domain" description="CENP-V/GFA" evidence="5">
    <location>
        <begin position="5"/>
        <end position="110"/>
    </location>
</feature>
<evidence type="ECO:0000256" key="1">
    <source>
        <dbReference type="ARBA" id="ARBA00005495"/>
    </source>
</evidence>
<accession>A0A9Q3WK34</accession>
<dbReference type="Proteomes" id="UP000813672">
    <property type="component" value="Unassembled WGS sequence"/>
</dbReference>
<dbReference type="SUPFAM" id="SSF51316">
    <property type="entry name" value="Mss4-like"/>
    <property type="match status" value="1"/>
</dbReference>
<gene>
    <name evidence="6" type="ORF">KBY27_07325</name>
</gene>